<name>A0ABV6Y6S5_9HYPH</name>
<dbReference type="InterPro" id="IPR011989">
    <property type="entry name" value="ARM-like"/>
</dbReference>
<dbReference type="Pfam" id="PF20703">
    <property type="entry name" value="nSTAND1"/>
    <property type="match status" value="1"/>
</dbReference>
<reference evidence="2 3" key="1">
    <citation type="submission" date="2024-09" db="EMBL/GenBank/DDBJ databases">
        <title>Nodulacao em especies de Leguminosae Basais da Amazonia e Caracterizacao dos Rizobios e Bacterias Associadas aos Nodulos.</title>
        <authorList>
            <person name="Jambeiro I.C.A."/>
            <person name="Lopes I.S."/>
            <person name="Aguiar E.R.G.R."/>
            <person name="Santos A.F.J."/>
            <person name="Dos Santos J.M.F."/>
            <person name="Gross E."/>
        </authorList>
    </citation>
    <scope>NUCLEOTIDE SEQUENCE [LARGE SCALE GENOMIC DNA]</scope>
    <source>
        <strain evidence="2 3">BRUESC1165</strain>
    </source>
</reference>
<evidence type="ECO:0000259" key="1">
    <source>
        <dbReference type="Pfam" id="PF20703"/>
    </source>
</evidence>
<dbReference type="InterPro" id="IPR016024">
    <property type="entry name" value="ARM-type_fold"/>
</dbReference>
<sequence length="958" mass="102564">MDPLRVFLSSPGDVADERNLARSLLKEELPYDPLLPDDVAFRVISWDDPAAPTPMLANLTPQEAVNRFGPKPSECDVVVVVLWSRLGSHLDLRTFKKPNGEPYRSGSEWEFEDARDAKEPPAILVYRRTEIPEVKLNDPKWVEKREQYDLVEQFFTSFKNQDGSFRGGFTSYAKPTEFKERLEKDLKHLLRERFRCKTPDVGAGARAALSTQAWSKPPYPGLRSFVEEEAAIFFGRGREVDALISRLRDPTQRFLAIVGSSGSGKSSLVRAGLLPRLAAGAIEGSQGSRVLTFTPGAVSDNPFVALAIELHDLLPVHAQKPADIAEALAAAPQCLSDRANEILADQSPDAVLVLFIDQFEELFTLAAEDHRTGFIQLLARAAADPHLRVIVTLRADFLSQCAAEPALGMLLQAGTFVLGAPGPVALADMIRKPAERAGLDLEEGLADEIVKDAGSNPGALPLVAFCLEELYRQHGSERRLTLDHYRGMGGLRGAITRRVEALLMEFQEAEATNLDTILPQMFSALVHVDAAGKAARQRASWDDLAGSLPMAQLVRMLVDGRLLLTEEVSGRAVVMLAHEALIQEWSALSEWLDRNQSQLQRLQLAFSNLKSSAPTDRAYATQALGEIGAITPEVVPALIDALSDTNKEVCWKAATALGRIGPVTPEVVPALITALGDTAAAAAALGRIGAVTPKVVPALIAALGDTSKDASATSIRWQAVDALGNIGPVTPEVVPALVGILTNADTDHVSQVAEALAKIGQPAVAALINVLTNAGGDVCWRAGEALGKIGAPAVPALVRALTHFDESVRWTAAKSLGEIGSATPEVVPALITALFDLDLTVSSNAIRALGKIGPVTPEVVPALIYCLDIDELAAVTAAEELGKIGPVTPEVVPALIGILNHPEMRVRWTAAHALGKIGPVTPEVLPALISALDDVTEDVRSKVAKTLKDIEAADVGRT</sequence>
<dbReference type="SUPFAM" id="SSF48371">
    <property type="entry name" value="ARM repeat"/>
    <property type="match status" value="1"/>
</dbReference>
<protein>
    <submittedName>
        <fullName evidence="2">HEAT repeat domain-containing protein</fullName>
    </submittedName>
</protein>
<dbReference type="Pfam" id="PF13646">
    <property type="entry name" value="HEAT_2"/>
    <property type="match status" value="4"/>
</dbReference>
<dbReference type="SUPFAM" id="SSF52540">
    <property type="entry name" value="P-loop containing nucleoside triphosphate hydrolases"/>
    <property type="match status" value="1"/>
</dbReference>
<feature type="domain" description="Novel STAND NTPase 1" evidence="1">
    <location>
        <begin position="218"/>
        <end position="601"/>
    </location>
</feature>
<dbReference type="PANTHER" id="PTHR12697:SF5">
    <property type="entry name" value="DEOXYHYPUSINE HYDROXYLASE"/>
    <property type="match status" value="1"/>
</dbReference>
<organism evidence="2 3">
    <name type="scientific">Microvirga arabica</name>
    <dbReference type="NCBI Taxonomy" id="1128671"/>
    <lineage>
        <taxon>Bacteria</taxon>
        <taxon>Pseudomonadati</taxon>
        <taxon>Pseudomonadota</taxon>
        <taxon>Alphaproteobacteria</taxon>
        <taxon>Hyphomicrobiales</taxon>
        <taxon>Methylobacteriaceae</taxon>
        <taxon>Microvirga</taxon>
    </lineage>
</organism>
<dbReference type="InterPro" id="IPR027417">
    <property type="entry name" value="P-loop_NTPase"/>
</dbReference>
<accession>A0ABV6Y6S5</accession>
<proteinExistence type="predicted"/>
<dbReference type="InterPro" id="IPR049052">
    <property type="entry name" value="nSTAND1"/>
</dbReference>
<dbReference type="Pfam" id="PF03130">
    <property type="entry name" value="HEAT_PBS"/>
    <property type="match status" value="2"/>
</dbReference>
<dbReference type="SMART" id="SM00567">
    <property type="entry name" value="EZ_HEAT"/>
    <property type="match status" value="10"/>
</dbReference>
<comment type="caution">
    <text evidence="2">The sequence shown here is derived from an EMBL/GenBank/DDBJ whole genome shotgun (WGS) entry which is preliminary data.</text>
</comment>
<dbReference type="Gene3D" id="3.40.50.300">
    <property type="entry name" value="P-loop containing nucleotide triphosphate hydrolases"/>
    <property type="match status" value="1"/>
</dbReference>
<dbReference type="EMBL" id="JBHOMY010000025">
    <property type="protein sequence ID" value="MFC1456968.1"/>
    <property type="molecule type" value="Genomic_DNA"/>
</dbReference>
<dbReference type="InterPro" id="IPR004155">
    <property type="entry name" value="PBS_lyase_HEAT"/>
</dbReference>
<evidence type="ECO:0000313" key="2">
    <source>
        <dbReference type="EMBL" id="MFC1456968.1"/>
    </source>
</evidence>
<keyword evidence="3" id="KW-1185">Reference proteome</keyword>
<dbReference type="PANTHER" id="PTHR12697">
    <property type="entry name" value="PBS LYASE HEAT-LIKE PROTEIN"/>
    <property type="match status" value="1"/>
</dbReference>
<dbReference type="RefSeq" id="WP_377029522.1">
    <property type="nucleotide sequence ID" value="NZ_JBHOMY010000025.1"/>
</dbReference>
<dbReference type="Proteomes" id="UP001593940">
    <property type="component" value="Unassembled WGS sequence"/>
</dbReference>
<evidence type="ECO:0000313" key="3">
    <source>
        <dbReference type="Proteomes" id="UP001593940"/>
    </source>
</evidence>
<dbReference type="Gene3D" id="1.25.10.10">
    <property type="entry name" value="Leucine-rich Repeat Variant"/>
    <property type="match status" value="4"/>
</dbReference>
<gene>
    <name evidence="2" type="ORF">ACETIH_09610</name>
</gene>